<feature type="compositionally biased region" description="Basic and acidic residues" evidence="2">
    <location>
        <begin position="1916"/>
        <end position="1925"/>
    </location>
</feature>
<evidence type="ECO:0000313" key="6">
    <source>
        <dbReference type="Proteomes" id="UP000630936"/>
    </source>
</evidence>
<keyword evidence="6" id="KW-1185">Reference proteome</keyword>
<sequence>MSRSDRPRSRRLPGLLLRSTVLGLSLTLAGTSVQAVAFAVDRGSGRPDVQNFGDPADGHDGEALPRPADRMKKNAVTRLDKALWPTGGSAELTVAAGKTAAEKTVGGLPITVTKAAKPAPAPASARSARAAGTAAAPGTVRVDVLSPKRAADLGAGAVLRVQRTDGVANAAKVKLTVDYAKFAEGFGGSYGARLNLVQLPACAAIAKPGSKKCPALPTPLRTVNDPVAKTASADVVAAAPLSGTRPAAATSAPLVALAAGASSQQGTFTSTALAPSAKWSVAQSTGGFSWSYPMRTIPVAGALMPQVGLGYSSQSTDGRTSTTNNQGSWIGEGFTYEPGYIERRYKPCAEDGHKGSAEQCWAFENATVMLNGSSSQIIKDDVSGKWRLSDPNGSKIEKFEGDKGSVNGDESREYWKITTSDGTQYSFGLNRLPGWTAGKEETNSTWTAPVFSDDSGEPCYNSTFSKAHCKEAWRWNLDYVKDPHGNVMSYFYGKETNHYALNGKTDVDGTEYDRAGYLKRIDYGQRDGKVYEAKAPARVSFNITERCLPTSGFNCAPDKRTKANAAHWPDVPVDRECKAKTKCASDQLAQTFFTTKLLTSVVTQMRKDATAYQDVDAWSFTHRFLDNGDDSQSLWLWKIDHEGRVGTPEKMPSLELSAMQMENRVDKVGDNIAPFKRHRLALVLSETGSQLDVNYAPTQCTVPTLPRPGESTQRCYPVKWAAPGHLEPIDDWFHKYVVETIVQTDRTGGSDKMVTRYAYEGPAGWRHSKPDGITPEKFLTWGDWQGYGKVKVTTGSDTEQRTRVDHTYFQGLNGDKQPDGSGTRSVKIKDSTGAEHTDDEDFIGFELESAVYNNGTVDSKVINKPWKHHTATQTRDGITTRATLVAPESTRGFTALAPGDWRETKSSFVYDTASGTGRIVRSEDLGHVVPASATQEAKDAAAKDDTCTRTYYADNTTGTYNFLASMEREEKVEGACTATPDRKTQVISDVRNSFDGKPFGTAPTRGLTTAIERLKSHDGTTPVYQETVRNTYDEYSRPLTATIPATGTTSTTYVMANGLTVQTRVENALKHAVTTDYEPAWGQVKGQTDANARRTDLVHDGLGRLVSLWNPDRSKSGGQTPNVKYSYQVSRDDVVSVKREIIETDGAYTADYTLYDSLLRPRQRQSAAPNGTRLVADTFYNSLGKLKTSYDTYHAKDAPSARLLNVRLGEVPTQTHQEYDDMGRDIATAFSVAGSEQWRTTIKYEGERTHVIPPQGGVAKTSLTDAAGRTTELRQYQSGTPGSAGPATFTSTKYTYTPAGQLATVTDSAANEWSFTYDQRGRKTKSVDPDAGTTVMEYDDADRVVLTKHTGRNTVVKNEYDKLGRPTFTRDEAGKALTEQRYDRARALGKPWASLRWTSATEYFGQIVQDFDTLYRPVTTRYVVPASQGKLAGVYDYGHSYNRDGTLQSTGLPAAGGLPAEALFHGYDELQRPTTLTGSTPYITSTIWSPTSELLQYEQNTGGKKIWNTFQYETGTKRISRALVDIAGSTTGPAKDTGYSYDHNGNVLAMAETGGDPAGPDVQCFRYDSNQRLSEAWTPLSDATTAKGSGTVGTTAPVDGSRPSACTAAPGASALGGPAAYWKSYRTDAIGNRTEDTTHDTGLDSAKDVKRTFTYGEGPEAGPHAVTKVTTTTPNGDRHNTYGYDTAGNMTSRNIGGDTSTLSWGIEGKLDKVAHPDDKTTPNDEAWETSYLYDAGGGRILGKDAKGTTVYLPGMELHQPAGSTTVEATRYYSHAGQTVAVRKNDQKVTFLSSDHHGTGDLAVDAVTGTATKRRFDPYGNARGADPATAWPGTKGFVGGTMDKSTSLTHLGAREYDPALGKFISVDPLIDYANAQQMNGYAYGNNSPVTFSDPLGLAPAECGLGEISCTPNGKGGFDTRAKDNNSKKSHNPSPAQRRVHMAQANATIAESAPAEVVEEIVELVKDIAGISAVEDCLSNPGIGTCGMAAAELAVTLAGAAAKAFWKANKIFKAIDLLPDLWDAIGKGKQAKRELKKAEDALAEEVSSCPKKHSFLPGTMVLLAGGGKKKIEDVELGDKILTTDPETGENVVREVVGTIVTEDDKEFVDLTVTTTKGASSLVSTVNHPFWVESEQKWIGAGDLRPGMELHTPQGERVELTGQRFFEKQQRTHDLTISGVHAYYVLAGATPVLVHNCSSANGGKYGNLQPAGAGNEINHIPANSSSPLSKYSGPSIRMDYADHRAVYSTGSSLESQAWRMRQKELIDGGDFRGAMQMDVDDIRSRFGNKYDEAITEMWMSLSQNKALRKWASGQNP</sequence>
<feature type="region of interest" description="Disordered" evidence="2">
    <location>
        <begin position="1656"/>
        <end position="1688"/>
    </location>
</feature>
<keyword evidence="1" id="KW-0677">Repeat</keyword>
<dbReference type="PANTHER" id="PTHR32305">
    <property type="match status" value="1"/>
</dbReference>
<feature type="region of interest" description="Disordered" evidence="2">
    <location>
        <begin position="45"/>
        <end position="67"/>
    </location>
</feature>
<dbReference type="InterPro" id="IPR056823">
    <property type="entry name" value="TEN-like_YD-shell"/>
</dbReference>
<feature type="signal peptide" evidence="3">
    <location>
        <begin position="1"/>
        <end position="37"/>
    </location>
</feature>
<reference evidence="5" key="1">
    <citation type="journal article" date="2014" name="Int. J. Syst. Evol. Microbiol.">
        <title>Complete genome sequence of Corynebacterium casei LMG S-19264T (=DSM 44701T), isolated from a smear-ripened cheese.</title>
        <authorList>
            <consortium name="US DOE Joint Genome Institute (JGI-PGF)"/>
            <person name="Walter F."/>
            <person name="Albersmeier A."/>
            <person name="Kalinowski J."/>
            <person name="Ruckert C."/>
        </authorList>
    </citation>
    <scope>NUCLEOTIDE SEQUENCE</scope>
    <source>
        <strain evidence="5">JCM 4988</strain>
    </source>
</reference>
<evidence type="ECO:0000259" key="4">
    <source>
        <dbReference type="SMART" id="SM00306"/>
    </source>
</evidence>
<name>A0A918Q975_9ACTN</name>
<dbReference type="InterPro" id="IPR006141">
    <property type="entry name" value="Intein_N"/>
</dbReference>
<organism evidence="5 6">
    <name type="scientific">Streptomyces inusitatus</name>
    <dbReference type="NCBI Taxonomy" id="68221"/>
    <lineage>
        <taxon>Bacteria</taxon>
        <taxon>Bacillati</taxon>
        <taxon>Actinomycetota</taxon>
        <taxon>Actinomycetes</taxon>
        <taxon>Kitasatosporales</taxon>
        <taxon>Streptomycetaceae</taxon>
        <taxon>Streptomyces</taxon>
    </lineage>
</organism>
<dbReference type="PROSITE" id="PS50817">
    <property type="entry name" value="INTEIN_N_TER"/>
    <property type="match status" value="1"/>
</dbReference>
<comment type="caution">
    <text evidence="5">The sequence shown here is derived from an EMBL/GenBank/DDBJ whole genome shotgun (WGS) entry which is preliminary data.</text>
</comment>
<dbReference type="InterPro" id="IPR030934">
    <property type="entry name" value="Intein_C"/>
</dbReference>
<dbReference type="SUPFAM" id="SSF51294">
    <property type="entry name" value="Hedgehog/intein (Hint) domain"/>
    <property type="match status" value="1"/>
</dbReference>
<evidence type="ECO:0000313" key="5">
    <source>
        <dbReference type="EMBL" id="GGZ37625.1"/>
    </source>
</evidence>
<feature type="compositionally biased region" description="Polar residues" evidence="2">
    <location>
        <begin position="1582"/>
        <end position="1594"/>
    </location>
</feature>
<dbReference type="InterPro" id="IPR031325">
    <property type="entry name" value="RHS_repeat"/>
</dbReference>
<accession>A0A918Q975</accession>
<dbReference type="PANTHER" id="PTHR32305:SF17">
    <property type="entry name" value="TRNA NUCLEASE WAPA"/>
    <property type="match status" value="1"/>
</dbReference>
<dbReference type="Pfam" id="PF07591">
    <property type="entry name" value="PT-HINT"/>
    <property type="match status" value="1"/>
</dbReference>
<dbReference type="NCBIfam" id="TIGR01643">
    <property type="entry name" value="YD_repeat_2x"/>
    <property type="match status" value="1"/>
</dbReference>
<reference evidence="5" key="2">
    <citation type="submission" date="2020-09" db="EMBL/GenBank/DDBJ databases">
        <authorList>
            <person name="Sun Q."/>
            <person name="Ohkuma M."/>
        </authorList>
    </citation>
    <scope>NUCLEOTIDE SEQUENCE</scope>
    <source>
        <strain evidence="5">JCM 4988</strain>
    </source>
</reference>
<dbReference type="Gene3D" id="2.170.16.10">
    <property type="entry name" value="Hedgehog/Intein (Hint) domain"/>
    <property type="match status" value="1"/>
</dbReference>
<protein>
    <recommendedName>
        <fullName evidence="4">Hint domain-containing protein</fullName>
    </recommendedName>
</protein>
<dbReference type="Gene3D" id="2.180.10.10">
    <property type="entry name" value="RHS repeat-associated core"/>
    <property type="match status" value="2"/>
</dbReference>
<feature type="compositionally biased region" description="Basic and acidic residues" evidence="2">
    <location>
        <begin position="56"/>
        <end position="67"/>
    </location>
</feature>
<evidence type="ECO:0000256" key="1">
    <source>
        <dbReference type="ARBA" id="ARBA00022737"/>
    </source>
</evidence>
<feature type="compositionally biased region" description="Basic and acidic residues" evidence="2">
    <location>
        <begin position="827"/>
        <end position="836"/>
    </location>
</feature>
<dbReference type="InterPro" id="IPR006530">
    <property type="entry name" value="YD"/>
</dbReference>
<dbReference type="NCBIfam" id="TIGR03696">
    <property type="entry name" value="Rhs_assc_core"/>
    <property type="match status" value="1"/>
</dbReference>
<dbReference type="PROSITE" id="PS50818">
    <property type="entry name" value="INTEIN_C_TER"/>
    <property type="match status" value="1"/>
</dbReference>
<dbReference type="Pfam" id="PF05593">
    <property type="entry name" value="RHS_repeat"/>
    <property type="match status" value="1"/>
</dbReference>
<dbReference type="EMBL" id="BMWG01000009">
    <property type="protein sequence ID" value="GGZ37625.1"/>
    <property type="molecule type" value="Genomic_DNA"/>
</dbReference>
<feature type="region of interest" description="Disordered" evidence="2">
    <location>
        <begin position="1582"/>
        <end position="1602"/>
    </location>
</feature>
<keyword evidence="3" id="KW-0732">Signal</keyword>
<feature type="domain" description="Hint" evidence="4">
    <location>
        <begin position="2050"/>
        <end position="2151"/>
    </location>
</feature>
<dbReference type="SMART" id="SM00306">
    <property type="entry name" value="HintN"/>
    <property type="match status" value="1"/>
</dbReference>
<feature type="region of interest" description="Disordered" evidence="2">
    <location>
        <begin position="1913"/>
        <end position="1936"/>
    </location>
</feature>
<feature type="chain" id="PRO_5038364265" description="Hint domain-containing protein" evidence="3">
    <location>
        <begin position="38"/>
        <end position="2313"/>
    </location>
</feature>
<dbReference type="RefSeq" id="WP_190124005.1">
    <property type="nucleotide sequence ID" value="NZ_BMWG01000009.1"/>
</dbReference>
<dbReference type="Pfam" id="PF25023">
    <property type="entry name" value="TEN_YD-shell"/>
    <property type="match status" value="1"/>
</dbReference>
<proteinExistence type="predicted"/>
<dbReference type="GO" id="GO:0016539">
    <property type="term" value="P:intein-mediated protein splicing"/>
    <property type="evidence" value="ECO:0007669"/>
    <property type="project" value="InterPro"/>
</dbReference>
<gene>
    <name evidence="5" type="ORF">GCM10010387_34760</name>
</gene>
<dbReference type="CDD" id="cd00081">
    <property type="entry name" value="Hint"/>
    <property type="match status" value="1"/>
</dbReference>
<feature type="region of interest" description="Disordered" evidence="2">
    <location>
        <begin position="809"/>
        <end position="836"/>
    </location>
</feature>
<evidence type="ECO:0000256" key="2">
    <source>
        <dbReference type="SAM" id="MobiDB-lite"/>
    </source>
</evidence>
<dbReference type="Proteomes" id="UP000630936">
    <property type="component" value="Unassembled WGS sequence"/>
</dbReference>
<evidence type="ECO:0000256" key="3">
    <source>
        <dbReference type="SAM" id="SignalP"/>
    </source>
</evidence>
<dbReference type="InterPro" id="IPR036844">
    <property type="entry name" value="Hint_dom_sf"/>
</dbReference>
<dbReference type="InterPro" id="IPR003587">
    <property type="entry name" value="Hint_dom_N"/>
</dbReference>
<dbReference type="InterPro" id="IPR050708">
    <property type="entry name" value="T6SS_VgrG/RHS"/>
</dbReference>
<dbReference type="InterPro" id="IPR022385">
    <property type="entry name" value="Rhs_assc_core"/>
</dbReference>